<feature type="transmembrane region" description="Helical" evidence="1">
    <location>
        <begin position="46"/>
        <end position="68"/>
    </location>
</feature>
<keyword evidence="1" id="KW-0472">Membrane</keyword>
<protein>
    <recommendedName>
        <fullName evidence="4">VIT family protein</fullName>
    </recommendedName>
</protein>
<reference evidence="3" key="1">
    <citation type="submission" date="2019-09" db="EMBL/GenBank/DDBJ databases">
        <title>Antimicrobial potential of Antarctic Bacteria.</title>
        <authorList>
            <person name="Benaud N."/>
            <person name="Edwards R.J."/>
            <person name="Ferrari B.C."/>
        </authorList>
    </citation>
    <scope>NUCLEOTIDE SEQUENCE [LARGE SCALE GENOMIC DNA]</scope>
    <source>
        <strain evidence="3">INR9</strain>
    </source>
</reference>
<keyword evidence="1" id="KW-0812">Transmembrane</keyword>
<feature type="transmembrane region" description="Helical" evidence="1">
    <location>
        <begin position="159"/>
        <end position="180"/>
    </location>
</feature>
<evidence type="ECO:0000313" key="3">
    <source>
        <dbReference type="Proteomes" id="UP000515511"/>
    </source>
</evidence>
<gene>
    <name evidence="2" type="ORF">F1C12_17985</name>
</gene>
<dbReference type="Proteomes" id="UP000515511">
    <property type="component" value="Chromosome"/>
</dbReference>
<accession>A0A7G6YEA5</accession>
<name>A0A7G6YEA5_9MICO</name>
<evidence type="ECO:0000313" key="2">
    <source>
        <dbReference type="EMBL" id="QNE36820.1"/>
    </source>
</evidence>
<feature type="transmembrane region" description="Helical" evidence="1">
    <location>
        <begin position="132"/>
        <end position="152"/>
    </location>
</feature>
<evidence type="ECO:0000256" key="1">
    <source>
        <dbReference type="SAM" id="Phobius"/>
    </source>
</evidence>
<dbReference type="RefSeq" id="WP_185276257.1">
    <property type="nucleotide sequence ID" value="NZ_CP043641.1"/>
</dbReference>
<sequence>MTVAEFARTLPTLPLVLGVTDGMLNALTLAGGALLRDGAGSLTLMLALRVGIAALVTAAFTVFVADYAERRSALVRAAKQLNMTEPGRLAATNLGRKALRESFVAMIVAAGASLVGAGAPLAVGAILPGPAWIVVALTIALLGGFGWLLGGLLAGRRGFWAASMTVGGVAVTAIGVWLNIA</sequence>
<feature type="transmembrane region" description="Helical" evidence="1">
    <location>
        <begin position="12"/>
        <end position="34"/>
    </location>
</feature>
<dbReference type="EMBL" id="CP043641">
    <property type="protein sequence ID" value="QNE36820.1"/>
    <property type="molecule type" value="Genomic_DNA"/>
</dbReference>
<proteinExistence type="predicted"/>
<keyword evidence="1" id="KW-1133">Transmembrane helix</keyword>
<dbReference type="KEGG" id="lse:F1C12_17985"/>
<dbReference type="AlphaFoldDB" id="A0A7G6YEA5"/>
<evidence type="ECO:0008006" key="4">
    <source>
        <dbReference type="Google" id="ProtNLM"/>
    </source>
</evidence>
<organism evidence="2 3">
    <name type="scientific">Leifsonia shinshuensis</name>
    <dbReference type="NCBI Taxonomy" id="150026"/>
    <lineage>
        <taxon>Bacteria</taxon>
        <taxon>Bacillati</taxon>
        <taxon>Actinomycetota</taxon>
        <taxon>Actinomycetes</taxon>
        <taxon>Micrococcales</taxon>
        <taxon>Microbacteriaceae</taxon>
        <taxon>Leifsonia</taxon>
    </lineage>
</organism>
<feature type="transmembrane region" description="Helical" evidence="1">
    <location>
        <begin position="103"/>
        <end position="126"/>
    </location>
</feature>